<dbReference type="InterPro" id="IPR001767">
    <property type="entry name" value="Hedgehog_Hint"/>
</dbReference>
<dbReference type="Pfam" id="PF01079">
    <property type="entry name" value="Hint"/>
    <property type="match status" value="1"/>
</dbReference>
<dbReference type="GO" id="GO:0016540">
    <property type="term" value="P:protein autoprocessing"/>
    <property type="evidence" value="ECO:0007669"/>
    <property type="project" value="InterPro"/>
</dbReference>
<keyword evidence="1" id="KW-0812">Transmembrane</keyword>
<keyword evidence="1" id="KW-1133">Transmembrane helix</keyword>
<reference evidence="3" key="1">
    <citation type="submission" date="2021-02" db="EMBL/GenBank/DDBJ databases">
        <authorList>
            <person name="Nowell W R."/>
        </authorList>
    </citation>
    <scope>NUCLEOTIDE SEQUENCE</scope>
</reference>
<dbReference type="Proteomes" id="UP000663864">
    <property type="component" value="Unassembled WGS sequence"/>
</dbReference>
<dbReference type="InterPro" id="IPR003587">
    <property type="entry name" value="Hint_dom_N"/>
</dbReference>
<name>A0A813RDM2_9BILA</name>
<evidence type="ECO:0000313" key="4">
    <source>
        <dbReference type="Proteomes" id="UP000663864"/>
    </source>
</evidence>
<dbReference type="EMBL" id="CAJNOT010000024">
    <property type="protein sequence ID" value="CAF0780608.1"/>
    <property type="molecule type" value="Genomic_DNA"/>
</dbReference>
<comment type="caution">
    <text evidence="3">The sequence shown here is derived from an EMBL/GenBank/DDBJ whole genome shotgun (WGS) entry which is preliminary data.</text>
</comment>
<accession>A0A813RDM2</accession>
<dbReference type="SMART" id="SM00306">
    <property type="entry name" value="HintN"/>
    <property type="match status" value="1"/>
</dbReference>
<evidence type="ECO:0000256" key="1">
    <source>
        <dbReference type="SAM" id="Phobius"/>
    </source>
</evidence>
<dbReference type="SUPFAM" id="SSF51294">
    <property type="entry name" value="Hedgehog/intein (Hint) domain"/>
    <property type="match status" value="1"/>
</dbReference>
<gene>
    <name evidence="3" type="ORF">ZHD862_LOCUS1369</name>
</gene>
<proteinExistence type="predicted"/>
<dbReference type="AlphaFoldDB" id="A0A813RDM2"/>
<dbReference type="PANTHER" id="PTHR11889">
    <property type="entry name" value="HEDGEHOG"/>
    <property type="match status" value="1"/>
</dbReference>
<protein>
    <recommendedName>
        <fullName evidence="2">Hint domain-containing protein</fullName>
    </recommendedName>
</protein>
<keyword evidence="1" id="KW-0472">Membrane</keyword>
<sequence>MLIFVEPYLKDRLLISPSYDEATYRQQQIASSSYVPVNVGYITPSGPVAIDANSVQPQPTRHSYQGAVITGIIVGGVVIIALIVSLTFIFTRRSFVTTPTATTTTTKRPICFDGDGFLVKEGGSRVKIRDIKIGDQILVAYETAIQGVKLRSSPVLAVDIFQKYNNGSSVDFLEIQVESNVRFKPLHITPRHSLLVKKEHDVQVKYLFASQVQIGDYLYLVEDDYLSAIQARVTSIKNVQLFDAYAPLTLEGTLVVNDVVVSCYGTYVHSFVHLIMAPRRWLRYGTLQIVSSFMGPTYMKKYIDYLHNYFSTIDLFRLIILNRIRDFIHVFVSV</sequence>
<evidence type="ECO:0000259" key="2">
    <source>
        <dbReference type="SMART" id="SM00306"/>
    </source>
</evidence>
<organism evidence="3 4">
    <name type="scientific">Rotaria sordida</name>
    <dbReference type="NCBI Taxonomy" id="392033"/>
    <lineage>
        <taxon>Eukaryota</taxon>
        <taxon>Metazoa</taxon>
        <taxon>Spiralia</taxon>
        <taxon>Gnathifera</taxon>
        <taxon>Rotifera</taxon>
        <taxon>Eurotatoria</taxon>
        <taxon>Bdelloidea</taxon>
        <taxon>Philodinida</taxon>
        <taxon>Philodinidae</taxon>
        <taxon>Rotaria</taxon>
    </lineage>
</organism>
<feature type="domain" description="Hint" evidence="2">
    <location>
        <begin position="109"/>
        <end position="222"/>
    </location>
</feature>
<dbReference type="Gene3D" id="2.170.16.10">
    <property type="entry name" value="Hedgehog/Intein (Hint) domain"/>
    <property type="match status" value="1"/>
</dbReference>
<dbReference type="CDD" id="cd00081">
    <property type="entry name" value="Hint"/>
    <property type="match status" value="1"/>
</dbReference>
<dbReference type="PANTHER" id="PTHR11889:SF31">
    <property type="entry name" value="PROTEIN HEDGEHOG"/>
    <property type="match status" value="1"/>
</dbReference>
<dbReference type="InterPro" id="IPR036844">
    <property type="entry name" value="Hint_dom_sf"/>
</dbReference>
<dbReference type="InterPro" id="IPR050387">
    <property type="entry name" value="Hedgehog_Signaling"/>
</dbReference>
<feature type="transmembrane region" description="Helical" evidence="1">
    <location>
        <begin position="67"/>
        <end position="90"/>
    </location>
</feature>
<evidence type="ECO:0000313" key="3">
    <source>
        <dbReference type="EMBL" id="CAF0780608.1"/>
    </source>
</evidence>